<keyword evidence="2" id="KW-0472">Membrane</keyword>
<evidence type="ECO:0000313" key="4">
    <source>
        <dbReference type="Proteomes" id="UP000186769"/>
    </source>
</evidence>
<feature type="region of interest" description="Disordered" evidence="1">
    <location>
        <begin position="118"/>
        <end position="148"/>
    </location>
</feature>
<evidence type="ECO:0000256" key="2">
    <source>
        <dbReference type="SAM" id="Phobius"/>
    </source>
</evidence>
<protein>
    <submittedName>
        <fullName evidence="3">Uncharacterized protein</fullName>
    </submittedName>
</protein>
<accession>A0A1Q8XI53</accession>
<dbReference type="Proteomes" id="UP000186769">
    <property type="component" value="Unassembled WGS sequence"/>
</dbReference>
<dbReference type="EMBL" id="MSKW01000001">
    <property type="protein sequence ID" value="OLO79990.1"/>
    <property type="molecule type" value="Genomic_DNA"/>
</dbReference>
<name>A0A1Q8XI53_9ACTO</name>
<feature type="compositionally biased region" description="Basic and acidic residues" evidence="1">
    <location>
        <begin position="245"/>
        <end position="255"/>
    </location>
</feature>
<keyword evidence="2" id="KW-0812">Transmembrane</keyword>
<evidence type="ECO:0000313" key="3">
    <source>
        <dbReference type="EMBL" id="OLO79990.1"/>
    </source>
</evidence>
<sequence length="255" mass="27036">MAASMTTAMTQAVDTPASATTALPALSSTESGAMTAPMWSIVVLLVGLAVTAGWALYARAVRVDRLHRQVLGARATLEAQLVHRAEAAAELATVPALDPASGLLLSRAAREALDAEGPLVDDGLDTSTPLEDTPSSHPASSGAVLPTPTARSRALIESDLSRVLRTVVSEPARRELSADPLSLPALNRLDRACSRLVLARRFHNTHVSEAQALRARLLVRMCHLAGHAPMPQTFDADDDTTPETPPERDDEVQPR</sequence>
<dbReference type="AlphaFoldDB" id="A0A1Q8XI53"/>
<feature type="region of interest" description="Disordered" evidence="1">
    <location>
        <begin position="228"/>
        <end position="255"/>
    </location>
</feature>
<proteinExistence type="predicted"/>
<evidence type="ECO:0000256" key="1">
    <source>
        <dbReference type="SAM" id="MobiDB-lite"/>
    </source>
</evidence>
<feature type="compositionally biased region" description="Polar residues" evidence="1">
    <location>
        <begin position="125"/>
        <end position="139"/>
    </location>
</feature>
<gene>
    <name evidence="3" type="ORF">BKH15_00520</name>
</gene>
<keyword evidence="2" id="KW-1133">Transmembrane helix</keyword>
<dbReference type="RefSeq" id="WP_009747406.1">
    <property type="nucleotide sequence ID" value="NZ_CAURWH010000007.1"/>
</dbReference>
<reference evidence="3 4" key="1">
    <citation type="submission" date="2016-12" db="EMBL/GenBank/DDBJ databases">
        <title>Genomic comparison of strains in the 'Actinomyces naeslundii' group.</title>
        <authorList>
            <person name="Mughal S.R."/>
            <person name="Do T."/>
            <person name="Gilbert S.C."/>
            <person name="Witherden E.A."/>
            <person name="Didelot X."/>
            <person name="Beighton D."/>
        </authorList>
    </citation>
    <scope>NUCLEOTIDE SEQUENCE [LARGE SCALE GENOMIC DNA]</scope>
    <source>
        <strain evidence="3 4">G53E</strain>
    </source>
</reference>
<organism evidence="3 4">
    <name type="scientific">Actinomyces oris</name>
    <dbReference type="NCBI Taxonomy" id="544580"/>
    <lineage>
        <taxon>Bacteria</taxon>
        <taxon>Bacillati</taxon>
        <taxon>Actinomycetota</taxon>
        <taxon>Actinomycetes</taxon>
        <taxon>Actinomycetales</taxon>
        <taxon>Actinomycetaceae</taxon>
        <taxon>Actinomyces</taxon>
    </lineage>
</organism>
<comment type="caution">
    <text evidence="3">The sequence shown here is derived from an EMBL/GenBank/DDBJ whole genome shotgun (WGS) entry which is preliminary data.</text>
</comment>
<feature type="transmembrane region" description="Helical" evidence="2">
    <location>
        <begin position="36"/>
        <end position="58"/>
    </location>
</feature>